<evidence type="ECO:0000259" key="1">
    <source>
        <dbReference type="Pfam" id="PF12770"/>
    </source>
</evidence>
<keyword evidence="3" id="KW-1185">Reference proteome</keyword>
<evidence type="ECO:0000313" key="3">
    <source>
        <dbReference type="Proteomes" id="UP000320443"/>
    </source>
</evidence>
<evidence type="ECO:0000313" key="2">
    <source>
        <dbReference type="EMBL" id="TRX63062.1"/>
    </source>
</evidence>
<dbReference type="EMBL" id="VKDK01000004">
    <property type="protein sequence ID" value="TRX63062.1"/>
    <property type="molecule type" value="Genomic_DNA"/>
</dbReference>
<dbReference type="Pfam" id="PF12770">
    <property type="entry name" value="CHAT"/>
    <property type="match status" value="1"/>
</dbReference>
<feature type="domain" description="CHAT" evidence="1">
    <location>
        <begin position="83"/>
        <end position="343"/>
    </location>
</feature>
<accession>A0A553G0U7</accession>
<comment type="caution">
    <text evidence="2">The sequence shown here is derived from an EMBL/GenBank/DDBJ whole genome shotgun (WGS) entry which is preliminary data.</text>
</comment>
<protein>
    <submittedName>
        <fullName evidence="2">CHAT domain-containing protein</fullName>
    </submittedName>
</protein>
<name>A0A553G0U7_9CORY</name>
<dbReference type="InterPro" id="IPR024983">
    <property type="entry name" value="CHAT_dom"/>
</dbReference>
<dbReference type="AlphaFoldDB" id="A0A553G0U7"/>
<dbReference type="Proteomes" id="UP000320443">
    <property type="component" value="Unassembled WGS sequence"/>
</dbReference>
<proteinExistence type="predicted"/>
<reference evidence="2 3" key="1">
    <citation type="submission" date="2019-07" db="EMBL/GenBank/DDBJ databases">
        <title>Draft genome of C. aurimucosum strain 2274.</title>
        <authorList>
            <person name="Pacheco L.G.C."/>
            <person name="Aguiar E.R.G.R."/>
            <person name="Santos C.S."/>
            <person name="Rocha D.J.P.G."/>
            <person name="Sant'Anna L.O."/>
            <person name="Mattos-Guaraldi A.L."/>
            <person name="Santos L.S."/>
        </authorList>
    </citation>
    <scope>NUCLEOTIDE SEQUENCE [LARGE SCALE GENOMIC DNA]</scope>
    <source>
        <strain evidence="2 3">2274</strain>
    </source>
</reference>
<gene>
    <name evidence="2" type="ORF">FNY97_03935</name>
</gene>
<sequence length="403" mass="43899">MVGGQQVLTLWFAEGSTCWITWRWEGEEDAHASRLDPALRQTLLNFYEQALPNARPAESAEEALNRALSGPLASPQESADFGARLADGLLPTELTQALIRRSGNGAERVCMKIHVSPTAARIPWGLLRIQTEAAGNQRALLLDFAYVAIAIPRNASRLAKRRDKEASRLRVNGTRRGVVAVIDPKVPGYPPTSALGSVLGPPQDNDELAALLGRRTGNLIPTATVFSELARRSDLDRRWLKSVLPKASAFLYVGHVSVGQDLTSSGASSALHLCCVDDTGQHDPLTAGEILSDEEFVFPEHVAFIGCGSGTDHTFLEPMGLSLAAHLRGAQYVIAASWTIPTDSYLPSTPLRRLILAADEALDSSNPARAMNLWQRDRAEAWFRDGHVKDTPLLWAAMQTFVR</sequence>
<organism evidence="2 3">
    <name type="scientific">Corynebacterium hiratae</name>
    <dbReference type="NCBI Taxonomy" id="3139423"/>
    <lineage>
        <taxon>Bacteria</taxon>
        <taxon>Bacillati</taxon>
        <taxon>Actinomycetota</taxon>
        <taxon>Actinomycetes</taxon>
        <taxon>Mycobacteriales</taxon>
        <taxon>Corynebacteriaceae</taxon>
        <taxon>Corynebacterium</taxon>
    </lineage>
</organism>